<dbReference type="SUPFAM" id="SSF56091">
    <property type="entry name" value="DNA ligase/mRNA capping enzyme, catalytic domain"/>
    <property type="match status" value="1"/>
</dbReference>
<dbReference type="InterPro" id="IPR016130">
    <property type="entry name" value="Tyr_Pase_AS"/>
</dbReference>
<feature type="region of interest" description="Disordered" evidence="1">
    <location>
        <begin position="192"/>
        <end position="221"/>
    </location>
</feature>
<dbReference type="GO" id="GO:0005524">
    <property type="term" value="F:ATP binding"/>
    <property type="evidence" value="ECO:0007669"/>
    <property type="project" value="InterPro"/>
</dbReference>
<dbReference type="CDD" id="cd07895">
    <property type="entry name" value="Adenylation_mRNA_capping"/>
    <property type="match status" value="1"/>
</dbReference>
<dbReference type="Gene3D" id="3.90.190.10">
    <property type="entry name" value="Protein tyrosine phosphatase superfamily"/>
    <property type="match status" value="1"/>
</dbReference>
<dbReference type="Pfam" id="PF01331">
    <property type="entry name" value="mRNA_cap_enzyme"/>
    <property type="match status" value="1"/>
</dbReference>
<dbReference type="InterPro" id="IPR051029">
    <property type="entry name" value="mRNA_Capping_Enz/RNA_Phosphat"/>
</dbReference>
<sequence length="492" mass="56252">MPLHVPLSRKFDSQIQSVSGRWTLADAIRQFRGYGMEVATIIDLTKSHNYYDVGRELEELNYPQIRYYKIECRGRGESPKPSEVNEAVWHIYMHQMDPDTRDKYILLHCTHGYNRTGFVAVAALMRLRRDRGMSVRRALQRFAGSRPPGIYKDHYINDLFKYYHETRRVGTRAWNRNLDVRFLTPAVPAWKGNDDAEDAADAANEEGGAANEEGKAPAEAPAAPVINHEDIWSIGEKVCNDEASFVKQQVCNLLSFDGGSGRGQMRFPGMQPVSLALERLPDLMNNRRAGAVWGYWATWKADGTRYMVLILQHGTYIMDRSFNVVRCEMRFQCGTKRPPPGAKLHYPVGKPHDLTLLDGEMVLDHDPDGKVPPRLRYLIYDCCMINAIPLVAKPWKERYRGIESDIINPRLAEREYIEKWRGRTWDPQRAEYLAPPLNYDYNAEPFSVRRKPFWTVGQIDKVFERFHDPSKIGHESDGVILQGASYGGGGGG</sequence>
<evidence type="ECO:0000313" key="3">
    <source>
        <dbReference type="EMBL" id="PNH08065.1"/>
    </source>
</evidence>
<feature type="compositionally biased region" description="Acidic residues" evidence="1">
    <location>
        <begin position="195"/>
        <end position="204"/>
    </location>
</feature>
<dbReference type="InterPro" id="IPR000387">
    <property type="entry name" value="Tyr_Pase_dom"/>
</dbReference>
<gene>
    <name evidence="3" type="ORF">TSOC_005416</name>
</gene>
<feature type="domain" description="Tyrosine specific protein phosphatases" evidence="2">
    <location>
        <begin position="82"/>
        <end position="157"/>
    </location>
</feature>
<dbReference type="PROSITE" id="PS00383">
    <property type="entry name" value="TYR_PHOSPHATASE_1"/>
    <property type="match status" value="1"/>
</dbReference>
<dbReference type="PROSITE" id="PS50056">
    <property type="entry name" value="TYR_PHOSPHATASE_2"/>
    <property type="match status" value="1"/>
</dbReference>
<feature type="compositionally biased region" description="Low complexity" evidence="1">
    <location>
        <begin position="205"/>
        <end position="221"/>
    </location>
</feature>
<dbReference type="OrthoDB" id="200924at2759"/>
<evidence type="ECO:0000259" key="2">
    <source>
        <dbReference type="PROSITE" id="PS50056"/>
    </source>
</evidence>
<name>A0A2J8A6D8_9CHLO</name>
<dbReference type="SUPFAM" id="SSF52799">
    <property type="entry name" value="(Phosphotyrosine protein) phosphatases II"/>
    <property type="match status" value="1"/>
</dbReference>
<comment type="caution">
    <text evidence="3">The sequence shown here is derived from an EMBL/GenBank/DDBJ whole genome shotgun (WGS) entry which is preliminary data.</text>
</comment>
<reference evidence="3 4" key="1">
    <citation type="journal article" date="2017" name="Mol. Biol. Evol.">
        <title>The 4-celled Tetrabaena socialis nuclear genome reveals the essential components for genetic control of cell number at the origin of multicellularity in the volvocine lineage.</title>
        <authorList>
            <person name="Featherston J."/>
            <person name="Arakaki Y."/>
            <person name="Hanschen E.R."/>
            <person name="Ferris P.J."/>
            <person name="Michod R.E."/>
            <person name="Olson B.J.S.C."/>
            <person name="Nozaki H."/>
            <person name="Durand P.M."/>
        </authorList>
    </citation>
    <scope>NUCLEOTIDE SEQUENCE [LARGE SCALE GENOMIC DNA]</scope>
    <source>
        <strain evidence="3 4">NIES-571</strain>
    </source>
</reference>
<dbReference type="GO" id="GO:0004484">
    <property type="term" value="F:mRNA guanylyltransferase activity"/>
    <property type="evidence" value="ECO:0007669"/>
    <property type="project" value="InterPro"/>
</dbReference>
<dbReference type="GO" id="GO:0006370">
    <property type="term" value="P:7-methylguanosine mRNA capping"/>
    <property type="evidence" value="ECO:0007669"/>
    <property type="project" value="InterPro"/>
</dbReference>
<dbReference type="Proteomes" id="UP000236333">
    <property type="component" value="Unassembled WGS sequence"/>
</dbReference>
<evidence type="ECO:0000313" key="4">
    <source>
        <dbReference type="Proteomes" id="UP000236333"/>
    </source>
</evidence>
<evidence type="ECO:0000256" key="1">
    <source>
        <dbReference type="SAM" id="MobiDB-lite"/>
    </source>
</evidence>
<keyword evidence="4" id="KW-1185">Reference proteome</keyword>
<dbReference type="EMBL" id="PGGS01000147">
    <property type="protein sequence ID" value="PNH08065.1"/>
    <property type="molecule type" value="Genomic_DNA"/>
</dbReference>
<accession>A0A2J8A6D8</accession>
<dbReference type="AlphaFoldDB" id="A0A2J8A6D8"/>
<proteinExistence type="predicted"/>
<dbReference type="PANTHER" id="PTHR10367:SF17">
    <property type="entry name" value="MRNA-CAPPING ENZYME"/>
    <property type="match status" value="1"/>
</dbReference>
<dbReference type="InterPro" id="IPR029021">
    <property type="entry name" value="Prot-tyrosine_phosphatase-like"/>
</dbReference>
<dbReference type="InterPro" id="IPR001339">
    <property type="entry name" value="mRNA_cap_enzyme_adenylation"/>
</dbReference>
<organism evidence="3 4">
    <name type="scientific">Tetrabaena socialis</name>
    <dbReference type="NCBI Taxonomy" id="47790"/>
    <lineage>
        <taxon>Eukaryota</taxon>
        <taxon>Viridiplantae</taxon>
        <taxon>Chlorophyta</taxon>
        <taxon>core chlorophytes</taxon>
        <taxon>Chlorophyceae</taxon>
        <taxon>CS clade</taxon>
        <taxon>Chlamydomonadales</taxon>
        <taxon>Tetrabaenaceae</taxon>
        <taxon>Tetrabaena</taxon>
    </lineage>
</organism>
<protein>
    <submittedName>
        <fullName evidence="3">mRNA-capping enzyme</fullName>
    </submittedName>
</protein>
<dbReference type="Gene3D" id="3.30.470.30">
    <property type="entry name" value="DNA ligase/mRNA capping enzyme"/>
    <property type="match status" value="1"/>
</dbReference>
<dbReference type="GO" id="GO:0016787">
    <property type="term" value="F:hydrolase activity"/>
    <property type="evidence" value="ECO:0007669"/>
    <property type="project" value="UniProtKB-ARBA"/>
</dbReference>
<dbReference type="PANTHER" id="PTHR10367">
    <property type="entry name" value="MRNA-CAPPING ENZYME"/>
    <property type="match status" value="1"/>
</dbReference>